<dbReference type="OrthoDB" id="7066519at2"/>
<accession>A0A1C2FZC3</accession>
<reference evidence="1 2" key="1">
    <citation type="submission" date="2018-02" db="EMBL/GenBank/DDBJ databases">
        <title>Insights into the biology of acidophilic members of the Acidiferrobacteraceae family derived from comparative genomic analyses.</title>
        <authorList>
            <person name="Issotta F."/>
            <person name="Thyssen C."/>
            <person name="Mena C."/>
            <person name="Moya A."/>
            <person name="Bellenberg S."/>
            <person name="Sproer C."/>
            <person name="Covarrubias P.C."/>
            <person name="Sand W."/>
            <person name="Quatrini R."/>
            <person name="Vera M."/>
        </authorList>
    </citation>
    <scope>NUCLEOTIDE SEQUENCE [LARGE SCALE GENOMIC DNA]</scope>
    <source>
        <strain evidence="2">m-1</strain>
    </source>
</reference>
<sequence>MKRVLYGSLAIIVILIGLGFAYKNAADVTVRYYGGLAWRAPLALVLVAVLVIGIILGFLAGVNRLVRVRRQLAVARKQVRQMEQEVANLRALPIKDVL</sequence>
<protein>
    <submittedName>
        <fullName evidence="1">DUF1049 domain-containing protein</fullName>
    </submittedName>
</protein>
<keyword evidence="2" id="KW-1185">Reference proteome</keyword>
<dbReference type="GO" id="GO:0005886">
    <property type="term" value="C:plasma membrane"/>
    <property type="evidence" value="ECO:0007669"/>
    <property type="project" value="InterPro"/>
</dbReference>
<proteinExistence type="predicted"/>
<dbReference type="Proteomes" id="UP000253250">
    <property type="component" value="Unassembled WGS sequence"/>
</dbReference>
<dbReference type="STRING" id="163359.A9R16_01740"/>
<name>A0A1C2FZC3_9GAMM</name>
<dbReference type="AlphaFoldDB" id="A0A1C2FZC3"/>
<dbReference type="EMBL" id="PSYR01000001">
    <property type="protein sequence ID" value="RCN58976.1"/>
    <property type="molecule type" value="Genomic_DNA"/>
</dbReference>
<dbReference type="InterPro" id="IPR010445">
    <property type="entry name" value="LapA_dom"/>
</dbReference>
<evidence type="ECO:0000313" key="2">
    <source>
        <dbReference type="Proteomes" id="UP000253250"/>
    </source>
</evidence>
<organism evidence="1 2">
    <name type="scientific">Acidiferrobacter thiooxydans</name>
    <dbReference type="NCBI Taxonomy" id="163359"/>
    <lineage>
        <taxon>Bacteria</taxon>
        <taxon>Pseudomonadati</taxon>
        <taxon>Pseudomonadota</taxon>
        <taxon>Gammaproteobacteria</taxon>
        <taxon>Acidiferrobacterales</taxon>
        <taxon>Acidiferrobacteraceae</taxon>
        <taxon>Acidiferrobacter</taxon>
    </lineage>
</organism>
<gene>
    <name evidence="1" type="ORF">C4900_04290</name>
</gene>
<dbReference type="Pfam" id="PF06305">
    <property type="entry name" value="LapA_dom"/>
    <property type="match status" value="1"/>
</dbReference>
<comment type="caution">
    <text evidence="1">The sequence shown here is derived from an EMBL/GenBank/DDBJ whole genome shotgun (WGS) entry which is preliminary data.</text>
</comment>
<evidence type="ECO:0000313" key="1">
    <source>
        <dbReference type="EMBL" id="RCN58976.1"/>
    </source>
</evidence>
<dbReference type="RefSeq" id="WP_065971608.1">
    <property type="nucleotide sequence ID" value="NZ_CP080624.1"/>
</dbReference>